<name>A0A0K0F1I1_STRVS</name>
<dbReference type="PANTHER" id="PTHR13659:SF5">
    <property type="entry name" value="PROTEIN FAM8A1"/>
    <property type="match status" value="1"/>
</dbReference>
<protein>
    <submittedName>
        <fullName evidence="8">Protein FAM8A1 (inferred by orthology to a human protein)</fullName>
    </submittedName>
</protein>
<proteinExistence type="predicted"/>
<feature type="domain" description="RDD" evidence="6">
    <location>
        <begin position="112"/>
        <end position="214"/>
    </location>
</feature>
<accession>A0A0K0F1I1</accession>
<evidence type="ECO:0000313" key="7">
    <source>
        <dbReference type="Proteomes" id="UP000035680"/>
    </source>
</evidence>
<dbReference type="Pfam" id="PF06271">
    <property type="entry name" value="RDD"/>
    <property type="match status" value="1"/>
</dbReference>
<sequence>MEAYVPFVFRRKKDYGSAKEFAKEVSKWMYAQKKANEYQNTAHQMAHQNAHNAMMMSFNLSQQGMDGNMGNFFGVGQNTVHFNIQAPRDSSWVRRYLWRLDSDVRITENVIVASYSKRLLAELIDFFIFFFIKLGLLFLVVEIGYLDIQEYEKFLTDEIDLQNILDLSQGLLPADLLCKFISSILEALMISFGLSIFPRGCTPGKFVMGIKIIDCVSIQLNQDIPGSYTVVRTEGVSFAKALARSFIKNVAISFFYPISCAAYVFPYNRAIYDVVAKTLVVQM</sequence>
<feature type="transmembrane region" description="Helical" evidence="5">
    <location>
        <begin position="126"/>
        <end position="146"/>
    </location>
</feature>
<dbReference type="Proteomes" id="UP000035680">
    <property type="component" value="Unassembled WGS sequence"/>
</dbReference>
<evidence type="ECO:0000256" key="5">
    <source>
        <dbReference type="SAM" id="Phobius"/>
    </source>
</evidence>
<dbReference type="PANTHER" id="PTHR13659">
    <property type="entry name" value="AUTOSOMAL HIGHLY CONSERVED PROTEIN"/>
    <property type="match status" value="1"/>
</dbReference>
<dbReference type="GO" id="GO:0016020">
    <property type="term" value="C:membrane"/>
    <property type="evidence" value="ECO:0007669"/>
    <property type="project" value="UniProtKB-SubCell"/>
</dbReference>
<dbReference type="InterPro" id="IPR039871">
    <property type="entry name" value="FAM8A1"/>
</dbReference>
<comment type="subcellular location">
    <subcellularLocation>
        <location evidence="1">Membrane</location>
        <topology evidence="1">Multi-pass membrane protein</topology>
    </subcellularLocation>
</comment>
<evidence type="ECO:0000256" key="1">
    <source>
        <dbReference type="ARBA" id="ARBA00004141"/>
    </source>
</evidence>
<organism evidence="7 8">
    <name type="scientific">Strongyloides venezuelensis</name>
    <name type="common">Threadworm</name>
    <dbReference type="NCBI Taxonomy" id="75913"/>
    <lineage>
        <taxon>Eukaryota</taxon>
        <taxon>Metazoa</taxon>
        <taxon>Ecdysozoa</taxon>
        <taxon>Nematoda</taxon>
        <taxon>Chromadorea</taxon>
        <taxon>Rhabditida</taxon>
        <taxon>Tylenchina</taxon>
        <taxon>Panagrolaimomorpha</taxon>
        <taxon>Strongyloidoidea</taxon>
        <taxon>Strongyloididae</taxon>
        <taxon>Strongyloides</taxon>
    </lineage>
</organism>
<dbReference type="WBParaSite" id="SVE_0265600.1">
    <property type="protein sequence ID" value="SVE_0265600.1"/>
    <property type="gene ID" value="SVE_0265600"/>
</dbReference>
<dbReference type="STRING" id="75913.A0A0K0F1I1"/>
<keyword evidence="3 5" id="KW-1133">Transmembrane helix</keyword>
<evidence type="ECO:0000259" key="6">
    <source>
        <dbReference type="Pfam" id="PF06271"/>
    </source>
</evidence>
<keyword evidence="4 5" id="KW-0472">Membrane</keyword>
<dbReference type="InterPro" id="IPR010432">
    <property type="entry name" value="RDD"/>
</dbReference>
<keyword evidence="2 5" id="KW-0812">Transmembrane</keyword>
<evidence type="ECO:0000256" key="4">
    <source>
        <dbReference type="ARBA" id="ARBA00023136"/>
    </source>
</evidence>
<dbReference type="AlphaFoldDB" id="A0A0K0F1I1"/>
<evidence type="ECO:0000313" key="8">
    <source>
        <dbReference type="WBParaSite" id="SVE_0265600.1"/>
    </source>
</evidence>
<evidence type="ECO:0000256" key="3">
    <source>
        <dbReference type="ARBA" id="ARBA00022989"/>
    </source>
</evidence>
<reference evidence="7" key="1">
    <citation type="submission" date="2014-07" db="EMBL/GenBank/DDBJ databases">
        <authorList>
            <person name="Martin A.A"/>
            <person name="De Silva N."/>
        </authorList>
    </citation>
    <scope>NUCLEOTIDE SEQUENCE</scope>
</reference>
<evidence type="ECO:0000256" key="2">
    <source>
        <dbReference type="ARBA" id="ARBA00022692"/>
    </source>
</evidence>
<keyword evidence="7" id="KW-1185">Reference proteome</keyword>
<reference evidence="8" key="2">
    <citation type="submission" date="2015-08" db="UniProtKB">
        <authorList>
            <consortium name="WormBaseParasite"/>
        </authorList>
    </citation>
    <scope>IDENTIFICATION</scope>
</reference>